<organism evidence="2 3">
    <name type="scientific">Haemonchus contortus</name>
    <name type="common">Barber pole worm</name>
    <dbReference type="NCBI Taxonomy" id="6289"/>
    <lineage>
        <taxon>Eukaryota</taxon>
        <taxon>Metazoa</taxon>
        <taxon>Ecdysozoa</taxon>
        <taxon>Nematoda</taxon>
        <taxon>Chromadorea</taxon>
        <taxon>Rhabditida</taxon>
        <taxon>Rhabditina</taxon>
        <taxon>Rhabditomorpha</taxon>
        <taxon>Strongyloidea</taxon>
        <taxon>Trichostrongylidae</taxon>
        <taxon>Haemonchus</taxon>
    </lineage>
</organism>
<keyword evidence="1" id="KW-0812">Transmembrane</keyword>
<accession>A0A7I4XU73</accession>
<feature type="transmembrane region" description="Helical" evidence="1">
    <location>
        <begin position="71"/>
        <end position="92"/>
    </location>
</feature>
<keyword evidence="1" id="KW-0472">Membrane</keyword>
<dbReference type="WBParaSite" id="HCON_00007930-00001">
    <property type="protein sequence ID" value="HCON_00007930-00001"/>
    <property type="gene ID" value="HCON_00007930"/>
</dbReference>
<evidence type="ECO:0000313" key="3">
    <source>
        <dbReference type="WBParaSite" id="HCON_00007930-00001"/>
    </source>
</evidence>
<sequence>QFRMATEDGSRSAYRGYDDDETEKERLAGKGNVSVYYYIGDGYRDMFVAVGLLLGSLIPLIDSAIRGLAPAFLIVINIGAKLVVATAAYSATAQRNGKLMIFVAIIAGIATALTIYYDFVAFSTWADHNFSTEVLGHALQGILDLLVYVHVTYFAFVLL</sequence>
<feature type="transmembrane region" description="Helical" evidence="1">
    <location>
        <begin position="99"/>
        <end position="117"/>
    </location>
</feature>
<name>A0A7I4XU73_HAECO</name>
<keyword evidence="2" id="KW-1185">Reference proteome</keyword>
<evidence type="ECO:0000256" key="1">
    <source>
        <dbReference type="SAM" id="Phobius"/>
    </source>
</evidence>
<dbReference type="OrthoDB" id="5870409at2759"/>
<proteinExistence type="predicted"/>
<feature type="transmembrane region" description="Helical" evidence="1">
    <location>
        <begin position="46"/>
        <end position="65"/>
    </location>
</feature>
<reference evidence="3" key="1">
    <citation type="submission" date="2020-12" db="UniProtKB">
        <authorList>
            <consortium name="WormBaseParasite"/>
        </authorList>
    </citation>
    <scope>IDENTIFICATION</scope>
    <source>
        <strain evidence="3">MHco3</strain>
    </source>
</reference>
<dbReference type="AlphaFoldDB" id="A0A7I4XU73"/>
<keyword evidence="1" id="KW-1133">Transmembrane helix</keyword>
<feature type="transmembrane region" description="Helical" evidence="1">
    <location>
        <begin position="137"/>
        <end position="158"/>
    </location>
</feature>
<protein>
    <submittedName>
        <fullName evidence="3">Proton-conducting membrane transporter</fullName>
    </submittedName>
</protein>
<dbReference type="Proteomes" id="UP000025227">
    <property type="component" value="Unplaced"/>
</dbReference>
<evidence type="ECO:0000313" key="2">
    <source>
        <dbReference type="Proteomes" id="UP000025227"/>
    </source>
</evidence>